<name>A0A1G8DHU6_9ACTN</name>
<dbReference type="PANTHER" id="PTHR40053">
    <property type="entry name" value="SPORULATION-CONTROL PROTEIN SPO0M"/>
    <property type="match status" value="1"/>
</dbReference>
<protein>
    <submittedName>
        <fullName evidence="1">Sporulation-control protein</fullName>
    </submittedName>
</protein>
<sequence length="263" mass="28198">MVFIRMRSAFGAGAPSVATFLTRRWTQPGGTLSGEIRLRGGDFDAAIDRIGLGLAARLGPLKAAGDRDGIEEFCRPQISGPAVLPQGAERAIEFRVAVPWETPISEIGGRHLTGLALAVQAEVAIDTAVGRGDAALVAVRPVPSQLRVLQAFARLGFPFKSAALRAGPLSHVGQELPFHQRIEFYPPSHHAGVVHAVELSFVPSASGLDVLLAAGKATGPCSGGERFRMSHEEALRTDWPSEIDRWLARLVRQARGDGRWHRG</sequence>
<keyword evidence="2" id="KW-1185">Reference proteome</keyword>
<dbReference type="OrthoDB" id="3431481at2"/>
<dbReference type="Pfam" id="PF07070">
    <property type="entry name" value="Spo0M"/>
    <property type="match status" value="1"/>
</dbReference>
<dbReference type="PANTHER" id="PTHR40053:SF1">
    <property type="entry name" value="SPORULATION-CONTROL PROTEIN SPO0M"/>
    <property type="match status" value="1"/>
</dbReference>
<dbReference type="RefSeq" id="WP_090929828.1">
    <property type="nucleotide sequence ID" value="NZ_FNDJ01000002.1"/>
</dbReference>
<evidence type="ECO:0000313" key="1">
    <source>
        <dbReference type="EMBL" id="SDH57288.1"/>
    </source>
</evidence>
<dbReference type="STRING" id="633440.SAMN05421869_102579"/>
<reference evidence="1 2" key="1">
    <citation type="submission" date="2016-10" db="EMBL/GenBank/DDBJ databases">
        <authorList>
            <person name="de Groot N.N."/>
        </authorList>
    </citation>
    <scope>NUCLEOTIDE SEQUENCE [LARGE SCALE GENOMIC DNA]</scope>
    <source>
        <strain evidence="1 2">CGMCC 4.6533</strain>
    </source>
</reference>
<dbReference type="Proteomes" id="UP000199202">
    <property type="component" value="Unassembled WGS sequence"/>
</dbReference>
<evidence type="ECO:0000313" key="2">
    <source>
        <dbReference type="Proteomes" id="UP000199202"/>
    </source>
</evidence>
<dbReference type="AlphaFoldDB" id="A0A1G8DHU6"/>
<proteinExistence type="predicted"/>
<organism evidence="1 2">
    <name type="scientific">Nonomuraea jiangxiensis</name>
    <dbReference type="NCBI Taxonomy" id="633440"/>
    <lineage>
        <taxon>Bacteria</taxon>
        <taxon>Bacillati</taxon>
        <taxon>Actinomycetota</taxon>
        <taxon>Actinomycetes</taxon>
        <taxon>Streptosporangiales</taxon>
        <taxon>Streptosporangiaceae</taxon>
        <taxon>Nonomuraea</taxon>
    </lineage>
</organism>
<dbReference type="InterPro" id="IPR009776">
    <property type="entry name" value="Spore_0_M"/>
</dbReference>
<dbReference type="EMBL" id="FNDJ01000002">
    <property type="protein sequence ID" value="SDH57288.1"/>
    <property type="molecule type" value="Genomic_DNA"/>
</dbReference>
<gene>
    <name evidence="1" type="ORF">SAMN05421869_102579</name>
</gene>
<accession>A0A1G8DHU6</accession>